<dbReference type="GO" id="GO:0004497">
    <property type="term" value="F:monooxygenase activity"/>
    <property type="evidence" value="ECO:0007669"/>
    <property type="project" value="UniProtKB-KW"/>
</dbReference>
<keyword evidence="2" id="KW-0503">Monooxygenase</keyword>
<accession>A0A4D7AUI2</accession>
<evidence type="ECO:0000313" key="4">
    <source>
        <dbReference type="EMBL" id="QCI63311.1"/>
    </source>
</evidence>
<dbReference type="Pfam" id="PF00296">
    <property type="entry name" value="Bac_luciferase"/>
    <property type="match status" value="1"/>
</dbReference>
<keyword evidence="5" id="KW-1185">Reference proteome</keyword>
<dbReference type="InterPro" id="IPR011251">
    <property type="entry name" value="Luciferase-like_dom"/>
</dbReference>
<dbReference type="OrthoDB" id="8477406at2"/>
<reference evidence="4 5" key="1">
    <citation type="submission" date="2019-04" db="EMBL/GenBank/DDBJ databases">
        <title>Phreatobacter aquaticus sp. nov.</title>
        <authorList>
            <person name="Choi A."/>
        </authorList>
    </citation>
    <scope>NUCLEOTIDE SEQUENCE [LARGE SCALE GENOMIC DNA]</scope>
    <source>
        <strain evidence="4 5">KCTC 52518</strain>
    </source>
</reference>
<dbReference type="SUPFAM" id="SSF51679">
    <property type="entry name" value="Bacterial luciferase-like"/>
    <property type="match status" value="1"/>
</dbReference>
<dbReference type="Gene3D" id="3.20.20.30">
    <property type="entry name" value="Luciferase-like domain"/>
    <property type="match status" value="1"/>
</dbReference>
<dbReference type="GO" id="GO:0016705">
    <property type="term" value="F:oxidoreductase activity, acting on paired donors, with incorporation or reduction of molecular oxygen"/>
    <property type="evidence" value="ECO:0007669"/>
    <property type="project" value="InterPro"/>
</dbReference>
<dbReference type="GO" id="GO:0005829">
    <property type="term" value="C:cytosol"/>
    <property type="evidence" value="ECO:0007669"/>
    <property type="project" value="TreeGrafter"/>
</dbReference>
<gene>
    <name evidence="4" type="ORF">E8M01_03115</name>
</gene>
<proteinExistence type="predicted"/>
<dbReference type="EMBL" id="CP039690">
    <property type="protein sequence ID" value="QCI63311.1"/>
    <property type="molecule type" value="Genomic_DNA"/>
</dbReference>
<keyword evidence="1" id="KW-0560">Oxidoreductase</keyword>
<dbReference type="InterPro" id="IPR050766">
    <property type="entry name" value="Bact_Lucif_Oxidored"/>
</dbReference>
<sequence length="407" mass="46004">MARPKVILQLYPMFPSDGFDDRVKKRPMGVDRDLYQEIVHEWTDVVLAAEAMGVWGASTIEHHFHSEGYEVGPNPGILNAYWAAKTSTINVGAIGYVMATQDPIRVAEETAILDHLAKGRYWVGLARGYQSRWANVLGQWAGSVATVSDGSASDQKNRDVFEERVDQLIACWTKDAVVLDGPTYKAPYPITGIEGYPAAHTARAAGVEGEVDDQGRVAKIAVVPKPYQRPHPPLFVATTKSRESVEFCARRGFHPTYFSPLAQVAEGVRLYHDVARRSGFDFQLGERQNIVRFPHVTSSRAQFDERLRQYDLDIYRNFYGPFFPQLPQGDDATLVEGMKKSELFIGGTVQDNRDVWSRIYDQAPCEYITLIWHWAQCPKEVMLEELDLFMREVLPQLETPEYRAAAE</sequence>
<dbReference type="InterPro" id="IPR036661">
    <property type="entry name" value="Luciferase-like_sf"/>
</dbReference>
<dbReference type="PANTHER" id="PTHR30137:SF8">
    <property type="entry name" value="BLR5498 PROTEIN"/>
    <property type="match status" value="1"/>
</dbReference>
<dbReference type="AlphaFoldDB" id="A0A4D7AUI2"/>
<organism evidence="4 5">
    <name type="scientific">Phreatobacter stygius</name>
    <dbReference type="NCBI Taxonomy" id="1940610"/>
    <lineage>
        <taxon>Bacteria</taxon>
        <taxon>Pseudomonadati</taxon>
        <taxon>Pseudomonadota</taxon>
        <taxon>Alphaproteobacteria</taxon>
        <taxon>Hyphomicrobiales</taxon>
        <taxon>Phreatobacteraceae</taxon>
        <taxon>Phreatobacter</taxon>
    </lineage>
</organism>
<dbReference type="RefSeq" id="WP_136958770.1">
    <property type="nucleotide sequence ID" value="NZ_CP039690.1"/>
</dbReference>
<protein>
    <submittedName>
        <fullName evidence="4">LLM class flavin-dependent oxidoreductase</fullName>
    </submittedName>
</protein>
<evidence type="ECO:0000313" key="5">
    <source>
        <dbReference type="Proteomes" id="UP000298781"/>
    </source>
</evidence>
<dbReference type="PANTHER" id="PTHR30137">
    <property type="entry name" value="LUCIFERASE-LIKE MONOOXYGENASE"/>
    <property type="match status" value="1"/>
</dbReference>
<dbReference type="KEGG" id="pstg:E8M01_03115"/>
<evidence type="ECO:0000256" key="1">
    <source>
        <dbReference type="ARBA" id="ARBA00023002"/>
    </source>
</evidence>
<evidence type="ECO:0000256" key="2">
    <source>
        <dbReference type="ARBA" id="ARBA00023033"/>
    </source>
</evidence>
<name>A0A4D7AUI2_9HYPH</name>
<feature type="domain" description="Luciferase-like" evidence="3">
    <location>
        <begin position="36"/>
        <end position="310"/>
    </location>
</feature>
<evidence type="ECO:0000259" key="3">
    <source>
        <dbReference type="Pfam" id="PF00296"/>
    </source>
</evidence>
<dbReference type="Proteomes" id="UP000298781">
    <property type="component" value="Chromosome"/>
</dbReference>